<gene>
    <name evidence="2" type="ORF">H7R52_10040</name>
</gene>
<dbReference type="EMBL" id="JACSZT010000008">
    <property type="protein sequence ID" value="MBC6499001.1"/>
    <property type="molecule type" value="Genomic_DNA"/>
</dbReference>
<organism evidence="2 3">
    <name type="scientific">Weissella confusa</name>
    <name type="common">Lactobacillus confusus</name>
    <dbReference type="NCBI Taxonomy" id="1583"/>
    <lineage>
        <taxon>Bacteria</taxon>
        <taxon>Bacillati</taxon>
        <taxon>Bacillota</taxon>
        <taxon>Bacilli</taxon>
        <taxon>Lactobacillales</taxon>
        <taxon>Lactobacillaceae</taxon>
        <taxon>Weissella</taxon>
    </lineage>
</organism>
<keyword evidence="1" id="KW-0812">Transmembrane</keyword>
<keyword evidence="1" id="KW-1133">Transmembrane helix</keyword>
<feature type="transmembrane region" description="Helical" evidence="1">
    <location>
        <begin position="54"/>
        <end position="74"/>
    </location>
</feature>
<proteinExistence type="predicted"/>
<dbReference type="Proteomes" id="UP000650485">
    <property type="component" value="Unassembled WGS sequence"/>
</dbReference>
<feature type="transmembrane region" description="Helical" evidence="1">
    <location>
        <begin position="86"/>
        <end position="109"/>
    </location>
</feature>
<feature type="transmembrane region" description="Helical" evidence="1">
    <location>
        <begin position="129"/>
        <end position="150"/>
    </location>
</feature>
<keyword evidence="1" id="KW-0472">Membrane</keyword>
<reference evidence="2" key="1">
    <citation type="submission" date="2020-08" db="EMBL/GenBank/DDBJ databases">
        <title>Complete genome sequence of Weissella confusa strain FS54 provides insights into metabolic potential.</title>
        <authorList>
            <person name="Fhoula I."/>
            <person name="Najjari A."/>
            <person name="Lekired A."/>
            <person name="Bessrour-Aouam N."/>
            <person name="Jaballah S."/>
            <person name="Klibi N."/>
            <person name="Ouzari H.-I."/>
        </authorList>
    </citation>
    <scope>NUCLEOTIDE SEQUENCE</scope>
    <source>
        <strain evidence="2">FS54</strain>
    </source>
</reference>
<name>A0A923NHC1_WEICO</name>
<feature type="transmembrane region" description="Helical" evidence="1">
    <location>
        <begin position="171"/>
        <end position="191"/>
    </location>
</feature>
<sequence length="235" mass="26706">MAQEELSLEQKKVDTDLWIIAIVSLSFFGIYALFQKQLISIFYDTDISILLRTLFAATFQFGIAGLGITIVCILRKESFKSFGLNTKHLITSILLCAMFFIPNIVYLVVTDNMVNYLPFQEVWTTKELLVSRFPSTVIGILITAIVWGFFEGFNYVVISDKINKRYPTNYLWLDWGAIFCAILCIVIHGAIGLTVESIVEMISIVLIIYGMLLVKKLTGNAWGCVFVFVFLWNAF</sequence>
<evidence type="ECO:0000313" key="3">
    <source>
        <dbReference type="Proteomes" id="UP000650485"/>
    </source>
</evidence>
<dbReference type="RefSeq" id="WP_167849095.1">
    <property type="nucleotide sequence ID" value="NZ_CABJBN010000003.1"/>
</dbReference>
<accession>A0A923NHC1</accession>
<evidence type="ECO:0000256" key="1">
    <source>
        <dbReference type="SAM" id="Phobius"/>
    </source>
</evidence>
<dbReference type="AlphaFoldDB" id="A0A923NHC1"/>
<protein>
    <submittedName>
        <fullName evidence="2">Uncharacterized protein</fullName>
    </submittedName>
</protein>
<feature type="transmembrane region" description="Helical" evidence="1">
    <location>
        <begin position="17"/>
        <end position="34"/>
    </location>
</feature>
<comment type="caution">
    <text evidence="2">The sequence shown here is derived from an EMBL/GenBank/DDBJ whole genome shotgun (WGS) entry which is preliminary data.</text>
</comment>
<evidence type="ECO:0000313" key="2">
    <source>
        <dbReference type="EMBL" id="MBC6499001.1"/>
    </source>
</evidence>